<evidence type="ECO:0000313" key="1">
    <source>
        <dbReference type="EMBL" id="KAK2582672.1"/>
    </source>
</evidence>
<name>A0AAD9RMZ2_9HYME</name>
<keyword evidence="2" id="KW-1185">Reference proteome</keyword>
<dbReference type="Proteomes" id="UP001258017">
    <property type="component" value="Unassembled WGS sequence"/>
</dbReference>
<evidence type="ECO:0000313" key="2">
    <source>
        <dbReference type="Proteomes" id="UP001258017"/>
    </source>
</evidence>
<organism evidence="1 2">
    <name type="scientific">Odynerus spinipes</name>
    <dbReference type="NCBI Taxonomy" id="1348599"/>
    <lineage>
        <taxon>Eukaryota</taxon>
        <taxon>Metazoa</taxon>
        <taxon>Ecdysozoa</taxon>
        <taxon>Arthropoda</taxon>
        <taxon>Hexapoda</taxon>
        <taxon>Insecta</taxon>
        <taxon>Pterygota</taxon>
        <taxon>Neoptera</taxon>
        <taxon>Endopterygota</taxon>
        <taxon>Hymenoptera</taxon>
        <taxon>Apocrita</taxon>
        <taxon>Aculeata</taxon>
        <taxon>Vespoidea</taxon>
        <taxon>Vespidae</taxon>
        <taxon>Eumeninae</taxon>
        <taxon>Odynerus</taxon>
    </lineage>
</organism>
<accession>A0AAD9RMZ2</accession>
<dbReference type="AlphaFoldDB" id="A0AAD9RMZ2"/>
<protein>
    <submittedName>
        <fullName evidence="1">Uncharacterized protein</fullName>
    </submittedName>
</protein>
<sequence length="145" mass="16833">MSHFSGNCEHDGITEAPSAIGEEPWAWAKAKLTDKASEFSQKKEIDMYVLNMFQYFPLVSRKGKQKEKILDGESWILFWRYITERTITWEGKAAVDKSSERNPLGSSVMRNGETRELRARWIRNTGTLWSSYCKIDHKAGKIKKR</sequence>
<proteinExistence type="predicted"/>
<comment type="caution">
    <text evidence="1">The sequence shown here is derived from an EMBL/GenBank/DDBJ whole genome shotgun (WGS) entry which is preliminary data.</text>
</comment>
<reference evidence="1" key="1">
    <citation type="submission" date="2021-08" db="EMBL/GenBank/DDBJ databases">
        <authorList>
            <person name="Misof B."/>
            <person name="Oliver O."/>
            <person name="Podsiadlowski L."/>
            <person name="Donath A."/>
            <person name="Peters R."/>
            <person name="Mayer C."/>
            <person name="Rust J."/>
            <person name="Gunkel S."/>
            <person name="Lesny P."/>
            <person name="Martin S."/>
            <person name="Oeyen J.P."/>
            <person name="Petersen M."/>
            <person name="Panagiotis P."/>
            <person name="Wilbrandt J."/>
            <person name="Tanja T."/>
        </authorList>
    </citation>
    <scope>NUCLEOTIDE SEQUENCE</scope>
    <source>
        <strain evidence="1">GBR_01_08_01A</strain>
        <tissue evidence="1">Thorax + abdomen</tissue>
    </source>
</reference>
<dbReference type="EMBL" id="JAIFRP010000031">
    <property type="protein sequence ID" value="KAK2582672.1"/>
    <property type="molecule type" value="Genomic_DNA"/>
</dbReference>
<reference evidence="1" key="2">
    <citation type="journal article" date="2023" name="Commun. Biol.">
        <title>Intrasexual cuticular hydrocarbon dimorphism in a wasp sheds light on hydrocarbon biosynthesis genes in Hymenoptera.</title>
        <authorList>
            <person name="Moris V.C."/>
            <person name="Podsiadlowski L."/>
            <person name="Martin S."/>
            <person name="Oeyen J.P."/>
            <person name="Donath A."/>
            <person name="Petersen M."/>
            <person name="Wilbrandt J."/>
            <person name="Misof B."/>
            <person name="Liedtke D."/>
            <person name="Thamm M."/>
            <person name="Scheiner R."/>
            <person name="Schmitt T."/>
            <person name="Niehuis O."/>
        </authorList>
    </citation>
    <scope>NUCLEOTIDE SEQUENCE</scope>
    <source>
        <strain evidence="1">GBR_01_08_01A</strain>
    </source>
</reference>
<gene>
    <name evidence="1" type="ORF">KPH14_004949</name>
</gene>